<feature type="domain" description="3-octaprenyl-4-hydroxybenzoate carboxy-lyase-like C-terminal" evidence="12">
    <location>
        <begin position="483"/>
        <end position="590"/>
    </location>
</feature>
<dbReference type="GO" id="GO:0005829">
    <property type="term" value="C:cytosol"/>
    <property type="evidence" value="ECO:0007669"/>
    <property type="project" value="TreeGrafter"/>
</dbReference>
<dbReference type="SUPFAM" id="SSF50475">
    <property type="entry name" value="FMN-binding split barrel"/>
    <property type="match status" value="1"/>
</dbReference>
<evidence type="ECO:0000259" key="10">
    <source>
        <dbReference type="Pfam" id="PF01977"/>
    </source>
</evidence>
<dbReference type="GO" id="GO:0005886">
    <property type="term" value="C:plasma membrane"/>
    <property type="evidence" value="ECO:0007669"/>
    <property type="project" value="UniProtKB-SubCell"/>
</dbReference>
<reference evidence="14" key="1">
    <citation type="submission" date="2017-04" db="EMBL/GenBank/DDBJ databases">
        <title>Genome evolution of the luminous symbionts of deep sea anglerfish.</title>
        <authorList>
            <person name="Hendry T.A."/>
        </authorList>
    </citation>
    <scope>NUCLEOTIDE SEQUENCE [LARGE SCALE GENOMIC DNA]</scope>
</reference>
<dbReference type="GO" id="GO:0008694">
    <property type="term" value="F:4-hydroxy-3-polyprenylbenzoate decarboxylase activity"/>
    <property type="evidence" value="ECO:0007669"/>
    <property type="project" value="TreeGrafter"/>
</dbReference>
<dbReference type="InterPro" id="IPR002830">
    <property type="entry name" value="UbiD"/>
</dbReference>
<dbReference type="KEGG" id="elux:BTN50_1132"/>
<comment type="similarity">
    <text evidence="5">Belongs to the UbiD family.</text>
</comment>
<comment type="cofactor">
    <cofactor evidence="1">
        <name>a divalent metal cation</name>
        <dbReference type="ChEBI" id="CHEBI:60240"/>
    </cofactor>
</comment>
<accession>A0A291B9F3</accession>
<evidence type="ECO:0000256" key="3">
    <source>
        <dbReference type="ARBA" id="ARBA00004202"/>
    </source>
</evidence>
<dbReference type="InterPro" id="IPR048304">
    <property type="entry name" value="UbiD_Rift_dom"/>
</dbReference>
<feature type="domain" description="3-octaprenyl-4-hydroxybenzoate carboxy-lyase-like C-terminal" evidence="12">
    <location>
        <begin position="328"/>
        <end position="452"/>
    </location>
</feature>
<feature type="domain" description="3-octaprenyl-4-hydroxybenzoate carboxy-lyase-like Rift-related" evidence="10">
    <location>
        <begin position="123"/>
        <end position="322"/>
    </location>
</feature>
<dbReference type="Gene3D" id="1.20.5.570">
    <property type="entry name" value="Single helix bin"/>
    <property type="match status" value="1"/>
</dbReference>
<protein>
    <recommendedName>
        <fullName evidence="7">3-octaprenyl-4-hydroxybenzoate carboxy-lyase</fullName>
    </recommendedName>
    <alternativeName>
        <fullName evidence="9">Polyprenyl p-hydroxybenzoate decarboxylase</fullName>
    </alternativeName>
</protein>
<gene>
    <name evidence="13" type="ORF">BTN50_1132</name>
</gene>
<dbReference type="FunFam" id="3.40.1670.10:FF:000001">
    <property type="entry name" value="3-octaprenyl-4-hydroxybenzoate carboxy-lyase"/>
    <property type="match status" value="1"/>
</dbReference>
<comment type="subcellular location">
    <subcellularLocation>
        <location evidence="3">Cell membrane</location>
        <topology evidence="3">Peripheral membrane protein</topology>
    </subcellularLocation>
</comment>
<dbReference type="EMBL" id="CP020660">
    <property type="protein sequence ID" value="ATF09625.1"/>
    <property type="molecule type" value="Genomic_DNA"/>
</dbReference>
<evidence type="ECO:0000256" key="7">
    <source>
        <dbReference type="ARBA" id="ARBA00018597"/>
    </source>
</evidence>
<organism evidence="13 14">
    <name type="scientific">Candidatus Enterovibrio altilux</name>
    <dbReference type="NCBI Taxonomy" id="1927128"/>
    <lineage>
        <taxon>Bacteria</taxon>
        <taxon>Pseudomonadati</taxon>
        <taxon>Pseudomonadota</taxon>
        <taxon>Gammaproteobacteria</taxon>
        <taxon>Vibrionales</taxon>
        <taxon>Vibrionaceae</taxon>
        <taxon>Enterovibrio</taxon>
    </lineage>
</organism>
<evidence type="ECO:0000313" key="14">
    <source>
        <dbReference type="Proteomes" id="UP000218160"/>
    </source>
</evidence>
<comment type="pathway">
    <text evidence="4">Cofactor biosynthesis; ubiquinone biosynthesis.</text>
</comment>
<keyword evidence="13" id="KW-0456">Lyase</keyword>
<evidence type="ECO:0000256" key="8">
    <source>
        <dbReference type="ARBA" id="ARBA00022688"/>
    </source>
</evidence>
<dbReference type="Proteomes" id="UP000218160">
    <property type="component" value="Chromosome 1"/>
</dbReference>
<dbReference type="UniPathway" id="UPA00232"/>
<dbReference type="Pfam" id="PF20696">
    <property type="entry name" value="UbiD_C"/>
    <property type="match status" value="2"/>
</dbReference>
<dbReference type="PANTHER" id="PTHR30108">
    <property type="entry name" value="3-OCTAPRENYL-4-HYDROXYBENZOATE CARBOXY-LYASE-RELATED"/>
    <property type="match status" value="1"/>
</dbReference>
<evidence type="ECO:0000256" key="9">
    <source>
        <dbReference type="ARBA" id="ARBA00030393"/>
    </source>
</evidence>
<dbReference type="SUPFAM" id="SSF143968">
    <property type="entry name" value="UbiD C-terminal domain-like"/>
    <property type="match status" value="2"/>
</dbReference>
<proteinExistence type="inferred from homology"/>
<keyword evidence="14" id="KW-1185">Reference proteome</keyword>
<dbReference type="Pfam" id="PF20695">
    <property type="entry name" value="UbiD_N"/>
    <property type="match status" value="1"/>
</dbReference>
<feature type="domain" description="3-octaprenyl-4-hydroxybenzoate carboxy-lyase-like N-terminal" evidence="11">
    <location>
        <begin position="11"/>
        <end position="89"/>
    </location>
</feature>
<dbReference type="NCBIfam" id="TIGR00148">
    <property type="entry name" value="UbiD family decarboxylase"/>
    <property type="match status" value="1"/>
</dbReference>
<dbReference type="Pfam" id="PF01977">
    <property type="entry name" value="UbiD"/>
    <property type="match status" value="1"/>
</dbReference>
<dbReference type="InterPro" id="IPR049383">
    <property type="entry name" value="UbiD-like_N"/>
</dbReference>
<evidence type="ECO:0000256" key="5">
    <source>
        <dbReference type="ARBA" id="ARBA00010021"/>
    </source>
</evidence>
<evidence type="ECO:0000256" key="1">
    <source>
        <dbReference type="ARBA" id="ARBA00001968"/>
    </source>
</evidence>
<dbReference type="Gene3D" id="3.40.1670.10">
    <property type="entry name" value="UbiD C-terminal domain-like"/>
    <property type="match status" value="2"/>
</dbReference>
<dbReference type="AlphaFoldDB" id="A0A291B9F3"/>
<evidence type="ECO:0000256" key="2">
    <source>
        <dbReference type="ARBA" id="ARBA00002811"/>
    </source>
</evidence>
<dbReference type="OrthoDB" id="9809841at2"/>
<evidence type="ECO:0000259" key="12">
    <source>
        <dbReference type="Pfam" id="PF20696"/>
    </source>
</evidence>
<name>A0A291B9F3_9GAMM</name>
<dbReference type="PANTHER" id="PTHR30108:SF17">
    <property type="entry name" value="FERULIC ACID DECARBOXYLASE 1"/>
    <property type="match status" value="1"/>
</dbReference>
<evidence type="ECO:0000259" key="11">
    <source>
        <dbReference type="Pfam" id="PF20695"/>
    </source>
</evidence>
<sequence length="626" mass="70639">MKFTDLRKFIGYLESVGELKRITHPVSPDQEMTEIADRTLRVGGPALLFENPTGYSMPILVNLFGTPKRVAIGMGRNEVNELREVGKLLAYFKEPEPPKGFKDAINQLLLFRQVLNMPTKRLRRAPCQDIVWIGKDVDLNKIPVMNCWPNDVAPLLTWGLTVTKGPGKKRQNLGIYRQQKISKNKVIMRWLAHRGGALDLRDWMAAHPSKFFPVSVAFGADPATILGAVTPIPDTMSEYAFAGLLRGSRTEVVKSLSNELEVPASAEIVMEGSIDPTEYADEGPYGDHTGYYNEVGSYHVLTITHITMRKDPIYHSTYTGRPPDEPAILGVALNEVFVPIVQKQFPEITDFYLPPEGCSYRVAVVGIKKQYPGHAKRIMMGVWSCLRQFIYTKYVIVVDGGVNIRDWKNVINAITTCMEPKRDTVMIENTPIDSLDFASPVVGLGSKMGLDATIKWKEELTNSPKKSECEPDSERVDACLLELKIRFPEIEDIHLPTEAVGNLMMLVTINKAAVGDGPRIIQGIWSVFEKVAHIKFIMVFDYEDVKIRNWNDVMWAITTRMDPFRDTLMCNDVSTDTSSFINLRSKMGLDVTNKWKGETMREWATPILKDPKIVLKIDKMWNKLGL</sequence>
<dbReference type="GO" id="GO:0006744">
    <property type="term" value="P:ubiquinone biosynthetic process"/>
    <property type="evidence" value="ECO:0007669"/>
    <property type="project" value="UniProtKB-UniPathway"/>
</dbReference>
<evidence type="ECO:0000256" key="6">
    <source>
        <dbReference type="ARBA" id="ARBA00011643"/>
    </source>
</evidence>
<dbReference type="InterPro" id="IPR049381">
    <property type="entry name" value="UbiD-like_C"/>
</dbReference>
<dbReference type="NCBIfam" id="NF008175">
    <property type="entry name" value="PRK10922.1"/>
    <property type="match status" value="1"/>
</dbReference>
<evidence type="ECO:0000256" key="4">
    <source>
        <dbReference type="ARBA" id="ARBA00004749"/>
    </source>
</evidence>
<comment type="subunit">
    <text evidence="6">Homohexamer.</text>
</comment>
<keyword evidence="8" id="KW-0831">Ubiquinone biosynthesis</keyword>
<evidence type="ECO:0000313" key="13">
    <source>
        <dbReference type="EMBL" id="ATF09625.1"/>
    </source>
</evidence>
<comment type="function">
    <text evidence="2">Catalyzes the decarboxylation of 3-octaprenyl-4-hydroxy benzoate to 2-octaprenylphenol.</text>
</comment>
<dbReference type="RefSeq" id="WP_096619227.1">
    <property type="nucleotide sequence ID" value="NZ_CP020660.1"/>
</dbReference>